<sequence>MPCGICWLDTLPAHLYQGVPLYCCGCNIPGLPSSAKLAL</sequence>
<evidence type="ECO:0000313" key="1">
    <source>
        <dbReference type="EMBL" id="JAD15443.1"/>
    </source>
</evidence>
<proteinExistence type="predicted"/>
<accession>A0A0A8XRN1</accession>
<name>A0A0A8XRN1_ARUDO</name>
<organism evidence="1">
    <name type="scientific">Arundo donax</name>
    <name type="common">Giant reed</name>
    <name type="synonym">Donax arundinaceus</name>
    <dbReference type="NCBI Taxonomy" id="35708"/>
    <lineage>
        <taxon>Eukaryota</taxon>
        <taxon>Viridiplantae</taxon>
        <taxon>Streptophyta</taxon>
        <taxon>Embryophyta</taxon>
        <taxon>Tracheophyta</taxon>
        <taxon>Spermatophyta</taxon>
        <taxon>Magnoliopsida</taxon>
        <taxon>Liliopsida</taxon>
        <taxon>Poales</taxon>
        <taxon>Poaceae</taxon>
        <taxon>PACMAD clade</taxon>
        <taxon>Arundinoideae</taxon>
        <taxon>Arundineae</taxon>
        <taxon>Arundo</taxon>
    </lineage>
</organism>
<dbReference type="AlphaFoldDB" id="A0A0A8XRN1"/>
<reference evidence="1" key="2">
    <citation type="journal article" date="2015" name="Data Brief">
        <title>Shoot transcriptome of the giant reed, Arundo donax.</title>
        <authorList>
            <person name="Barrero R.A."/>
            <person name="Guerrero F.D."/>
            <person name="Moolhuijzen P."/>
            <person name="Goolsby J.A."/>
            <person name="Tidwell J."/>
            <person name="Bellgard S.E."/>
            <person name="Bellgard M.I."/>
        </authorList>
    </citation>
    <scope>NUCLEOTIDE SEQUENCE</scope>
    <source>
        <tissue evidence="1">Shoot tissue taken approximately 20 cm above the soil surface</tissue>
    </source>
</reference>
<protein>
    <submittedName>
        <fullName evidence="1">Uncharacterized protein</fullName>
    </submittedName>
</protein>
<dbReference type="EMBL" id="GBRH01282452">
    <property type="protein sequence ID" value="JAD15443.1"/>
    <property type="molecule type" value="Transcribed_RNA"/>
</dbReference>
<reference evidence="1" key="1">
    <citation type="submission" date="2014-09" db="EMBL/GenBank/DDBJ databases">
        <authorList>
            <person name="Magalhaes I.L.F."/>
            <person name="Oliveira U."/>
            <person name="Santos F.R."/>
            <person name="Vidigal T.H.D.A."/>
            <person name="Brescovit A.D."/>
            <person name="Santos A.J."/>
        </authorList>
    </citation>
    <scope>NUCLEOTIDE SEQUENCE</scope>
    <source>
        <tissue evidence="1">Shoot tissue taken approximately 20 cm above the soil surface</tissue>
    </source>
</reference>